<dbReference type="SUPFAM" id="SSF57997">
    <property type="entry name" value="Tropomyosin"/>
    <property type="match status" value="1"/>
</dbReference>
<sequence>MSFFKRLFKVGESNAHAIVDKMEDPIKMTEQGIRDLKKDLTAAMQGLAEVKGIAIRTRKEADKKKHLASDYERKAMLLLKKMQSNEMPADEAERLATEALNRKEENATDAQRLDKEATAHETRANDLQSKVNKLKSTITSYENDLITLKARARTASSTKKINAQLANIDSSSTIGMLEKMKARVEEDESLAQAYGEVANSGGSIDSEIDAALGGAESADASESLLELKKRMGIS</sequence>
<dbReference type="Proteomes" id="UP000192418">
    <property type="component" value="Unassembled WGS sequence"/>
</dbReference>
<comment type="similarity">
    <text evidence="1">Belongs to the PspA/Vipp/IM30 family.</text>
</comment>
<dbReference type="InterPro" id="IPR007157">
    <property type="entry name" value="PspA_VIPP1"/>
</dbReference>
<dbReference type="PANTHER" id="PTHR31088:SF6">
    <property type="entry name" value="PHAGE SHOCK PROTEIN A"/>
    <property type="match status" value="1"/>
</dbReference>
<dbReference type="STRING" id="1121400.SAMN02746065_10848"/>
<proteinExistence type="inferred from homology"/>
<accession>A0A1W2BEY4</accession>
<name>A0A1W2BEY4_9BACT</name>
<dbReference type="PANTHER" id="PTHR31088">
    <property type="entry name" value="MEMBRANE-ASSOCIATED PROTEIN VIPP1, CHLOROPLASTIC"/>
    <property type="match status" value="1"/>
</dbReference>
<evidence type="ECO:0000313" key="4">
    <source>
        <dbReference type="Proteomes" id="UP000192418"/>
    </source>
</evidence>
<feature type="region of interest" description="Disordered" evidence="2">
    <location>
        <begin position="103"/>
        <end position="122"/>
    </location>
</feature>
<evidence type="ECO:0000256" key="1">
    <source>
        <dbReference type="ARBA" id="ARBA00043985"/>
    </source>
</evidence>
<organism evidence="3 4">
    <name type="scientific">Desulfocicer vacuolatum DSM 3385</name>
    <dbReference type="NCBI Taxonomy" id="1121400"/>
    <lineage>
        <taxon>Bacteria</taxon>
        <taxon>Pseudomonadati</taxon>
        <taxon>Thermodesulfobacteriota</taxon>
        <taxon>Desulfobacteria</taxon>
        <taxon>Desulfobacterales</taxon>
        <taxon>Desulfobacteraceae</taxon>
        <taxon>Desulfocicer</taxon>
    </lineage>
</organism>
<gene>
    <name evidence="3" type="ORF">SAMN02746065_10848</name>
</gene>
<reference evidence="3 4" key="1">
    <citation type="submission" date="2017-04" db="EMBL/GenBank/DDBJ databases">
        <authorList>
            <person name="Afonso C.L."/>
            <person name="Miller P.J."/>
            <person name="Scott M.A."/>
            <person name="Spackman E."/>
            <person name="Goraichik I."/>
            <person name="Dimitrov K.M."/>
            <person name="Suarez D.L."/>
            <person name="Swayne D.E."/>
        </authorList>
    </citation>
    <scope>NUCLEOTIDE SEQUENCE [LARGE SCALE GENOMIC DNA]</scope>
    <source>
        <strain evidence="3 4">DSM 3385</strain>
    </source>
</reference>
<dbReference type="AlphaFoldDB" id="A0A1W2BEY4"/>
<keyword evidence="4" id="KW-1185">Reference proteome</keyword>
<evidence type="ECO:0000256" key="2">
    <source>
        <dbReference type="SAM" id="MobiDB-lite"/>
    </source>
</evidence>
<dbReference type="RefSeq" id="WP_084068489.1">
    <property type="nucleotide sequence ID" value="NZ_FWXY01000008.1"/>
</dbReference>
<dbReference type="OrthoDB" id="9779630at2"/>
<evidence type="ECO:0000313" key="3">
    <source>
        <dbReference type="EMBL" id="SMC71557.1"/>
    </source>
</evidence>
<dbReference type="Pfam" id="PF04012">
    <property type="entry name" value="PspA_IM30"/>
    <property type="match status" value="1"/>
</dbReference>
<dbReference type="EMBL" id="FWXY01000008">
    <property type="protein sequence ID" value="SMC71557.1"/>
    <property type="molecule type" value="Genomic_DNA"/>
</dbReference>
<protein>
    <submittedName>
        <fullName evidence="3">Phage shock protein A (PspA) family protein</fullName>
    </submittedName>
</protein>